<evidence type="ECO:0000259" key="12">
    <source>
        <dbReference type="PROSITE" id="PS51192"/>
    </source>
</evidence>
<dbReference type="SUPFAM" id="SSF52540">
    <property type="entry name" value="P-loop containing nucleoside triphosphate hydrolases"/>
    <property type="match status" value="2"/>
</dbReference>
<dbReference type="GO" id="GO:0016787">
    <property type="term" value="F:hydrolase activity"/>
    <property type="evidence" value="ECO:0007669"/>
    <property type="project" value="UniProtKB-KW"/>
</dbReference>
<evidence type="ECO:0000256" key="6">
    <source>
        <dbReference type="ARBA" id="ARBA00022806"/>
    </source>
</evidence>
<name>A0A6P8ILY5_ACTTE</name>
<feature type="domain" description="Helicase ATP-binding" evidence="12">
    <location>
        <begin position="392"/>
        <end position="560"/>
    </location>
</feature>
<feature type="compositionally biased region" description="Basic and acidic residues" evidence="11">
    <location>
        <begin position="77"/>
        <end position="97"/>
    </location>
</feature>
<dbReference type="Pfam" id="PF00176">
    <property type="entry name" value="SNF2-rel_dom"/>
    <property type="match status" value="1"/>
</dbReference>
<organism evidence="14 15">
    <name type="scientific">Actinia tenebrosa</name>
    <name type="common">Australian red waratah sea anemone</name>
    <dbReference type="NCBI Taxonomy" id="6105"/>
    <lineage>
        <taxon>Eukaryota</taxon>
        <taxon>Metazoa</taxon>
        <taxon>Cnidaria</taxon>
        <taxon>Anthozoa</taxon>
        <taxon>Hexacorallia</taxon>
        <taxon>Actiniaria</taxon>
        <taxon>Actiniidae</taxon>
        <taxon>Actinia</taxon>
    </lineage>
</organism>
<reference evidence="15" key="1">
    <citation type="submission" date="2025-08" db="UniProtKB">
        <authorList>
            <consortium name="RefSeq"/>
        </authorList>
    </citation>
    <scope>IDENTIFICATION</scope>
    <source>
        <tissue evidence="15">Tentacle</tissue>
    </source>
</reference>
<keyword evidence="5" id="KW-0378">Hydrolase</keyword>
<feature type="compositionally biased region" description="Polar residues" evidence="11">
    <location>
        <begin position="8"/>
        <end position="18"/>
    </location>
</feature>
<evidence type="ECO:0000256" key="3">
    <source>
        <dbReference type="ARBA" id="ARBA00012551"/>
    </source>
</evidence>
<gene>
    <name evidence="15" type="primary">LOC116302606</name>
</gene>
<dbReference type="PROSITE" id="PS51194">
    <property type="entry name" value="HELICASE_CTER"/>
    <property type="match status" value="1"/>
</dbReference>
<keyword evidence="4" id="KW-0547">Nucleotide-binding</keyword>
<dbReference type="GO" id="GO:0006325">
    <property type="term" value="P:chromatin organization"/>
    <property type="evidence" value="ECO:0007669"/>
    <property type="project" value="UniProtKB-KW"/>
</dbReference>
<keyword evidence="7" id="KW-0067">ATP-binding</keyword>
<dbReference type="GO" id="GO:0003677">
    <property type="term" value="F:DNA binding"/>
    <property type="evidence" value="ECO:0007669"/>
    <property type="project" value="UniProtKB-KW"/>
</dbReference>
<evidence type="ECO:0000256" key="5">
    <source>
        <dbReference type="ARBA" id="ARBA00022801"/>
    </source>
</evidence>
<dbReference type="FunFam" id="3.40.50.10810:FF:000014">
    <property type="entry name" value="SWI/SNF-related matrix-associated actin-dependent regulator of chromatin subfamily A containing DEAD/H box 1"/>
    <property type="match status" value="1"/>
</dbReference>
<dbReference type="InterPro" id="IPR049730">
    <property type="entry name" value="SNF2/RAD54-like_C"/>
</dbReference>
<feature type="region of interest" description="Disordered" evidence="11">
    <location>
        <begin position="241"/>
        <end position="262"/>
    </location>
</feature>
<dbReference type="SMART" id="SM00487">
    <property type="entry name" value="DEXDc"/>
    <property type="match status" value="1"/>
</dbReference>
<evidence type="ECO:0000313" key="14">
    <source>
        <dbReference type="Proteomes" id="UP000515163"/>
    </source>
</evidence>
<evidence type="ECO:0000256" key="2">
    <source>
        <dbReference type="ARBA" id="ARBA00007025"/>
    </source>
</evidence>
<evidence type="ECO:0000256" key="7">
    <source>
        <dbReference type="ARBA" id="ARBA00022840"/>
    </source>
</evidence>
<sequence>MFEKFSYSRKTTPFNKNTKISEAEEGTSRQERFKKGRRLHLDEVVVAVMESPVGSPAAVDSNDCDSTDDEDLLKPALKTDTEENEDEKRLNKTHVDSKAALNDRNSSKIVHKTYKESIHDDNFLKLHLEEIFPNEKEEIKRKAVELSSSLEDAVDTVLALKASEENADNNDSLIIRESGKSKTRRKRVLSFNDSDSDVCPTPSKKNKYTSVVKCPNMANNITHKKELQSKISKDNNEVIEISDSEGNQINDDGGDNSDDDGFEDDDEATILSFLNDSTKEELNSIPGFSSSKSNKLIRLRPFESWKDLKSKIEAAKGISVQIIWDCHLLLEKRLHVIKLMKKCERIARNIQKMLSDQTSGIENSNTGVSQPGIINKSCKLKPYQLTGLNWLILMHKQNMNGILADEMGLGKTIQAISFIAHLIEQGDDGPYLIVAPASTVDNWMKELEHWCPTVNYVQYYGSAQERFHLREEILSPDFECQVIITTYQIVASNPQDRSLFRKLDTHYVVFDEGHMLKNMKSQRYQKLFNLRARRRLLLTGTPLQNNLLELMSLLSFVMPHMFDESSEGLRMLFSDKRNEESSVTYEKEILEQAKRIMKPFVLRRLKRDVLQQLPQKHEEIIMCDLTDQQRILYDKVFLECYQKYQQSGVLSQNGKNTNLMMPLRMTSNHPLLLRNYYTNEKLREMATQYCRDLAHRDCDPDLVYEDMTVMSDFEIDRLCKQEYKLIPHILDQEILLDSGKFNALDSVLPTMKEQGDRVLLFSQFTLVMDVIEVYLKRKNFSFLRLDGSTKVADRQNLIDKFNSEPDIFIFLLSTRAGGLGINLTSANVVILNDIDFNPYNDKQAEDRCHRVGQTRDVRVYKLISRNTIEEAMLKCAKSKLKLEKDVVSTDDDEEDIAFILGQTFTNAESS</sequence>
<feature type="region of interest" description="Disordered" evidence="11">
    <location>
        <begin position="52"/>
        <end position="99"/>
    </location>
</feature>
<feature type="compositionally biased region" description="Basic and acidic residues" evidence="11">
    <location>
        <begin position="19"/>
        <end position="36"/>
    </location>
</feature>
<evidence type="ECO:0000256" key="4">
    <source>
        <dbReference type="ARBA" id="ARBA00022741"/>
    </source>
</evidence>
<dbReference type="AlphaFoldDB" id="A0A6P8ILY5"/>
<dbReference type="PANTHER" id="PTHR10799">
    <property type="entry name" value="SNF2/RAD54 HELICASE FAMILY"/>
    <property type="match status" value="1"/>
</dbReference>
<dbReference type="GO" id="GO:0005694">
    <property type="term" value="C:chromosome"/>
    <property type="evidence" value="ECO:0007669"/>
    <property type="project" value="UniProtKB-ARBA"/>
</dbReference>
<feature type="compositionally biased region" description="Acidic residues" evidence="11">
    <location>
        <begin position="62"/>
        <end position="71"/>
    </location>
</feature>
<dbReference type="Gene3D" id="3.40.50.10810">
    <property type="entry name" value="Tandem AAA-ATPase domain"/>
    <property type="match status" value="1"/>
</dbReference>
<dbReference type="GO" id="GO:0005634">
    <property type="term" value="C:nucleus"/>
    <property type="evidence" value="ECO:0007669"/>
    <property type="project" value="UniProtKB-SubCell"/>
</dbReference>
<evidence type="ECO:0000313" key="15">
    <source>
        <dbReference type="RefSeq" id="XP_031567802.1"/>
    </source>
</evidence>
<keyword evidence="6" id="KW-0347">Helicase</keyword>
<dbReference type="InterPro" id="IPR000330">
    <property type="entry name" value="SNF2_N"/>
</dbReference>
<feature type="region of interest" description="Disordered" evidence="11">
    <location>
        <begin position="1"/>
        <end position="36"/>
    </location>
</feature>
<feature type="domain" description="Helicase C-terminal" evidence="13">
    <location>
        <begin position="743"/>
        <end position="894"/>
    </location>
</feature>
<evidence type="ECO:0000259" key="13">
    <source>
        <dbReference type="PROSITE" id="PS51194"/>
    </source>
</evidence>
<dbReference type="Proteomes" id="UP000515163">
    <property type="component" value="Unplaced"/>
</dbReference>
<evidence type="ECO:0000256" key="8">
    <source>
        <dbReference type="ARBA" id="ARBA00022853"/>
    </source>
</evidence>
<dbReference type="SMART" id="SM00490">
    <property type="entry name" value="HELICc"/>
    <property type="match status" value="1"/>
</dbReference>
<comment type="similarity">
    <text evidence="2">Belongs to the SNF2/RAD54 helicase family.</text>
</comment>
<keyword evidence="8" id="KW-0156">Chromatin regulator</keyword>
<protein>
    <recommendedName>
        <fullName evidence="3">DNA helicase</fullName>
        <ecNumber evidence="3">3.6.4.12</ecNumber>
    </recommendedName>
</protein>
<dbReference type="Gene3D" id="3.40.50.300">
    <property type="entry name" value="P-loop containing nucleotide triphosphate hydrolases"/>
    <property type="match status" value="1"/>
</dbReference>
<keyword evidence="14" id="KW-1185">Reference proteome</keyword>
<dbReference type="RefSeq" id="XP_031567802.1">
    <property type="nucleotide sequence ID" value="XM_031711942.1"/>
</dbReference>
<dbReference type="FunCoup" id="A0A6P8ILY5">
    <property type="interactions" value="2794"/>
</dbReference>
<dbReference type="Pfam" id="PF00271">
    <property type="entry name" value="Helicase_C"/>
    <property type="match status" value="1"/>
</dbReference>
<accession>A0A6P8ILY5</accession>
<keyword evidence="9" id="KW-0238">DNA-binding</keyword>
<comment type="subcellular location">
    <subcellularLocation>
        <location evidence="1">Nucleus</location>
    </subcellularLocation>
</comment>
<dbReference type="GO" id="GO:0003678">
    <property type="term" value="F:DNA helicase activity"/>
    <property type="evidence" value="ECO:0007669"/>
    <property type="project" value="UniProtKB-EC"/>
</dbReference>
<evidence type="ECO:0000256" key="9">
    <source>
        <dbReference type="ARBA" id="ARBA00023125"/>
    </source>
</evidence>
<dbReference type="PROSITE" id="PS51192">
    <property type="entry name" value="HELICASE_ATP_BIND_1"/>
    <property type="match status" value="1"/>
</dbReference>
<dbReference type="CDD" id="cd18793">
    <property type="entry name" value="SF2_C_SNF"/>
    <property type="match status" value="1"/>
</dbReference>
<dbReference type="KEGG" id="aten:116302606"/>
<dbReference type="EC" id="3.6.4.12" evidence="3"/>
<dbReference type="GeneID" id="116302606"/>
<keyword evidence="10" id="KW-0539">Nucleus</keyword>
<dbReference type="InterPro" id="IPR001650">
    <property type="entry name" value="Helicase_C-like"/>
</dbReference>
<dbReference type="InterPro" id="IPR038718">
    <property type="entry name" value="SNF2-like_sf"/>
</dbReference>
<evidence type="ECO:0000256" key="10">
    <source>
        <dbReference type="ARBA" id="ARBA00023242"/>
    </source>
</evidence>
<evidence type="ECO:0000256" key="11">
    <source>
        <dbReference type="SAM" id="MobiDB-lite"/>
    </source>
</evidence>
<dbReference type="InterPro" id="IPR027417">
    <property type="entry name" value="P-loop_NTPase"/>
</dbReference>
<proteinExistence type="inferred from homology"/>
<dbReference type="InParanoid" id="A0A6P8ILY5"/>
<dbReference type="OrthoDB" id="448448at2759"/>
<dbReference type="InterPro" id="IPR014001">
    <property type="entry name" value="Helicase_ATP-bd"/>
</dbReference>
<feature type="compositionally biased region" description="Acidic residues" evidence="11">
    <location>
        <begin position="252"/>
        <end position="262"/>
    </location>
</feature>
<evidence type="ECO:0000256" key="1">
    <source>
        <dbReference type="ARBA" id="ARBA00004123"/>
    </source>
</evidence>
<dbReference type="GO" id="GO:0005524">
    <property type="term" value="F:ATP binding"/>
    <property type="evidence" value="ECO:0007669"/>
    <property type="project" value="UniProtKB-KW"/>
</dbReference>